<accession>A0A316VC48</accession>
<reference evidence="2 3" key="1">
    <citation type="journal article" date="2018" name="Mol. Biol. Evol.">
        <title>Broad Genomic Sampling Reveals a Smut Pathogenic Ancestry of the Fungal Clade Ustilaginomycotina.</title>
        <authorList>
            <person name="Kijpornyongpan T."/>
            <person name="Mondo S.J."/>
            <person name="Barry K."/>
            <person name="Sandor L."/>
            <person name="Lee J."/>
            <person name="Lipzen A."/>
            <person name="Pangilinan J."/>
            <person name="LaButti K."/>
            <person name="Hainaut M."/>
            <person name="Henrissat B."/>
            <person name="Grigoriev I.V."/>
            <person name="Spatafora J.W."/>
            <person name="Aime M.C."/>
        </authorList>
    </citation>
    <scope>NUCLEOTIDE SEQUENCE [LARGE SCALE GENOMIC DNA]</scope>
    <source>
        <strain evidence="2 3">MCA 3882</strain>
    </source>
</reference>
<keyword evidence="3" id="KW-1185">Reference proteome</keyword>
<feature type="compositionally biased region" description="Acidic residues" evidence="1">
    <location>
        <begin position="120"/>
        <end position="131"/>
    </location>
</feature>
<evidence type="ECO:0000313" key="2">
    <source>
        <dbReference type="EMBL" id="PWN35050.1"/>
    </source>
</evidence>
<dbReference type="GeneID" id="37023169"/>
<feature type="region of interest" description="Disordered" evidence="1">
    <location>
        <begin position="182"/>
        <end position="214"/>
    </location>
</feature>
<dbReference type="Proteomes" id="UP000245771">
    <property type="component" value="Unassembled WGS sequence"/>
</dbReference>
<gene>
    <name evidence="2" type="ORF">FA14DRAFT_184415</name>
</gene>
<dbReference type="AlphaFoldDB" id="A0A316VC48"/>
<evidence type="ECO:0000313" key="3">
    <source>
        <dbReference type="Proteomes" id="UP000245771"/>
    </source>
</evidence>
<protein>
    <submittedName>
        <fullName evidence="2">Uncharacterized protein</fullName>
    </submittedName>
</protein>
<sequence length="244" mass="27428">MGLSTYFSLLLNQTKARRNKVFGIHPLSSLCHRGIPIMSLSKRSASLLLRISPSFLNLATITVLSITLVQAFEKTDPGRRWKEWLTALSEQPTKLDKWEDDYIMERLKNHQTYFSDLDFQTESESSDEGDTVSEPSPSSSQELAAGRYKLKLSLQRSVSLPNIPHSPAKDVENNKRARVRIKTSSHVQPSVVPDNLKEPSSSVPAESSADPISAENSFSDISMLQLSYIEAQNPWTIVDRRPKQ</sequence>
<feature type="region of interest" description="Disordered" evidence="1">
    <location>
        <begin position="120"/>
        <end position="141"/>
    </location>
</feature>
<dbReference type="InParanoid" id="A0A316VC48"/>
<proteinExistence type="predicted"/>
<dbReference type="RefSeq" id="XP_025355352.1">
    <property type="nucleotide sequence ID" value="XM_025501388.1"/>
</dbReference>
<dbReference type="EMBL" id="KZ819603">
    <property type="protein sequence ID" value="PWN35050.1"/>
    <property type="molecule type" value="Genomic_DNA"/>
</dbReference>
<organism evidence="2 3">
    <name type="scientific">Meira miltonrushii</name>
    <dbReference type="NCBI Taxonomy" id="1280837"/>
    <lineage>
        <taxon>Eukaryota</taxon>
        <taxon>Fungi</taxon>
        <taxon>Dikarya</taxon>
        <taxon>Basidiomycota</taxon>
        <taxon>Ustilaginomycotina</taxon>
        <taxon>Exobasidiomycetes</taxon>
        <taxon>Exobasidiales</taxon>
        <taxon>Brachybasidiaceae</taxon>
        <taxon>Meira</taxon>
    </lineage>
</organism>
<feature type="compositionally biased region" description="Low complexity" evidence="1">
    <location>
        <begin position="198"/>
        <end position="209"/>
    </location>
</feature>
<evidence type="ECO:0000256" key="1">
    <source>
        <dbReference type="SAM" id="MobiDB-lite"/>
    </source>
</evidence>
<name>A0A316VC48_9BASI</name>